<proteinExistence type="predicted"/>
<reference evidence="1 2" key="1">
    <citation type="submission" date="2018-11" db="EMBL/GenBank/DDBJ databases">
        <authorList>
            <person name="Mardanov A.V."/>
            <person name="Ravin N.V."/>
            <person name="Dedysh S.N."/>
        </authorList>
    </citation>
    <scope>NUCLEOTIDE SEQUENCE [LARGE SCALE GENOMIC DNA]</scope>
    <source>
        <strain evidence="1 2">AF10</strain>
    </source>
</reference>
<dbReference type="EMBL" id="RDSM01000003">
    <property type="protein sequence ID" value="RXH55412.1"/>
    <property type="molecule type" value="Genomic_DNA"/>
</dbReference>
<comment type="caution">
    <text evidence="1">The sequence shown here is derived from an EMBL/GenBank/DDBJ whole genome shotgun (WGS) entry which is preliminary data.</text>
</comment>
<dbReference type="AlphaFoldDB" id="A0A4Q0SYD9"/>
<name>A0A4Q0SYD9_9BACT</name>
<dbReference type="Proteomes" id="UP000289437">
    <property type="component" value="Unassembled WGS sequence"/>
</dbReference>
<protein>
    <submittedName>
        <fullName evidence="1">Uncharacterized protein</fullName>
    </submittedName>
</protein>
<evidence type="ECO:0000313" key="2">
    <source>
        <dbReference type="Proteomes" id="UP000289437"/>
    </source>
</evidence>
<gene>
    <name evidence="1" type="ORF">GRAN_4516</name>
</gene>
<organism evidence="1 2">
    <name type="scientific">Granulicella sibirica</name>
    <dbReference type="NCBI Taxonomy" id="2479048"/>
    <lineage>
        <taxon>Bacteria</taxon>
        <taxon>Pseudomonadati</taxon>
        <taxon>Acidobacteriota</taxon>
        <taxon>Terriglobia</taxon>
        <taxon>Terriglobales</taxon>
        <taxon>Acidobacteriaceae</taxon>
        <taxon>Granulicella</taxon>
    </lineage>
</organism>
<sequence>MGSEGPTECSTLSGKTIKTLNIFRATSNGTEIQIDFTDGTSFNCLVSNRTEIEANLSVCGAGEPQVLEQYLSK</sequence>
<accession>A0A4Q0SYD9</accession>
<evidence type="ECO:0000313" key="1">
    <source>
        <dbReference type="EMBL" id="RXH55412.1"/>
    </source>
</evidence>
<dbReference type="RefSeq" id="WP_128915045.1">
    <property type="nucleotide sequence ID" value="NZ_RDSM01000003.1"/>
</dbReference>
<keyword evidence="2" id="KW-1185">Reference proteome</keyword>
<reference evidence="2" key="2">
    <citation type="submission" date="2019-02" db="EMBL/GenBank/DDBJ databases">
        <title>Granulicella sibirica sp. nov., a psychrotolerant acidobacterium isolated from an organic soil layer in forested tundra, West Siberia.</title>
        <authorList>
            <person name="Oshkin I.Y."/>
            <person name="Kulichevskaya I.S."/>
            <person name="Rijpstra W.I.C."/>
            <person name="Sinninghe Damste J.S."/>
            <person name="Rakitin A.L."/>
            <person name="Ravin N.V."/>
            <person name="Dedysh S.N."/>
        </authorList>
    </citation>
    <scope>NUCLEOTIDE SEQUENCE [LARGE SCALE GENOMIC DNA]</scope>
    <source>
        <strain evidence="2">AF10</strain>
    </source>
</reference>
<dbReference type="OrthoDB" id="123162at2"/>